<evidence type="ECO:0000256" key="2">
    <source>
        <dbReference type="ARBA" id="ARBA00023002"/>
    </source>
</evidence>
<evidence type="ECO:0000313" key="3">
    <source>
        <dbReference type="EMBL" id="TVU61281.1"/>
    </source>
</evidence>
<dbReference type="EMBL" id="VNFK01000011">
    <property type="protein sequence ID" value="TVU61281.1"/>
    <property type="molecule type" value="Genomic_DNA"/>
</dbReference>
<sequence length="264" mass="27636">MNQTFSGKTVLITGASQGIGLAAAELFLKEGANVVGVSREHVETAGIEGAEAGRLLHIAADLALPESPGPAVQQAIERFGGIDVLVNNAGAVSVREGFLDVTDDMWRSTMELNFMAYVRMCREVLPSMIAAGSGSIVHVGSEAGRTPLVDAPDYSVSKAAVLSLSKMLSREFGPKGIRSNVVAPAHIYTSMWDRPGGFLDSQARKFGVPREEAIQAFVNDSGLPVGRLGNADDVAPVILFLASPAASFITGAEYTVNGGVTTFV</sequence>
<comment type="similarity">
    <text evidence="1">Belongs to the short-chain dehydrogenases/reductases (SDR) family.</text>
</comment>
<dbReference type="InterPro" id="IPR002347">
    <property type="entry name" value="SDR_fam"/>
</dbReference>
<dbReference type="InterPro" id="IPR036291">
    <property type="entry name" value="NAD(P)-bd_dom_sf"/>
</dbReference>
<dbReference type="InterPro" id="IPR020904">
    <property type="entry name" value="Sc_DH/Rdtase_CS"/>
</dbReference>
<dbReference type="GO" id="GO:0016491">
    <property type="term" value="F:oxidoreductase activity"/>
    <property type="evidence" value="ECO:0007669"/>
    <property type="project" value="UniProtKB-KW"/>
</dbReference>
<keyword evidence="2" id="KW-0560">Oxidoreductase</keyword>
<dbReference type="PANTHER" id="PTHR24321:SF8">
    <property type="entry name" value="ESTRADIOL 17-BETA-DEHYDROGENASE 8-RELATED"/>
    <property type="match status" value="1"/>
</dbReference>
<dbReference type="PRINTS" id="PR00081">
    <property type="entry name" value="GDHRDH"/>
</dbReference>
<dbReference type="Proteomes" id="UP000316500">
    <property type="component" value="Unassembled WGS sequence"/>
</dbReference>
<dbReference type="Pfam" id="PF13561">
    <property type="entry name" value="adh_short_C2"/>
    <property type="match status" value="1"/>
</dbReference>
<dbReference type="RefSeq" id="WP_144651771.1">
    <property type="nucleotide sequence ID" value="NZ_VNFK01000011.1"/>
</dbReference>
<evidence type="ECO:0000313" key="4">
    <source>
        <dbReference type="Proteomes" id="UP000316500"/>
    </source>
</evidence>
<dbReference type="FunFam" id="3.40.50.720:FF:000084">
    <property type="entry name" value="Short-chain dehydrogenase reductase"/>
    <property type="match status" value="1"/>
</dbReference>
<dbReference type="PANTHER" id="PTHR24321">
    <property type="entry name" value="DEHYDROGENASES, SHORT CHAIN"/>
    <property type="match status" value="1"/>
</dbReference>
<reference evidence="3 4" key="1">
    <citation type="submission" date="2019-07" db="EMBL/GenBank/DDBJ databases">
        <title>Diversity of Bacteria from Kongsfjorden, Arctic.</title>
        <authorList>
            <person name="Yu Y."/>
        </authorList>
    </citation>
    <scope>NUCLEOTIDE SEQUENCE [LARGE SCALE GENOMIC DNA]</scope>
    <source>
        <strain evidence="3 4">SM1928</strain>
    </source>
</reference>
<protein>
    <submittedName>
        <fullName evidence="3">SDR family oxidoreductase</fullName>
    </submittedName>
</protein>
<gene>
    <name evidence="3" type="ORF">FQP90_14810</name>
</gene>
<dbReference type="CDD" id="cd05233">
    <property type="entry name" value="SDR_c"/>
    <property type="match status" value="1"/>
</dbReference>
<organism evidence="3 4">
    <name type="scientific">Paenarthrobacter nitroguajacolicus</name>
    <name type="common">Arthrobacter nitroguajacolicus</name>
    <dbReference type="NCBI Taxonomy" id="211146"/>
    <lineage>
        <taxon>Bacteria</taxon>
        <taxon>Bacillati</taxon>
        <taxon>Actinomycetota</taxon>
        <taxon>Actinomycetes</taxon>
        <taxon>Micrococcales</taxon>
        <taxon>Micrococcaceae</taxon>
        <taxon>Paenarthrobacter</taxon>
    </lineage>
</organism>
<evidence type="ECO:0000256" key="1">
    <source>
        <dbReference type="ARBA" id="ARBA00006484"/>
    </source>
</evidence>
<dbReference type="AlphaFoldDB" id="A0A558GWM7"/>
<dbReference type="PROSITE" id="PS00061">
    <property type="entry name" value="ADH_SHORT"/>
    <property type="match status" value="1"/>
</dbReference>
<accession>A0A558GWM7</accession>
<dbReference type="SUPFAM" id="SSF51735">
    <property type="entry name" value="NAD(P)-binding Rossmann-fold domains"/>
    <property type="match status" value="1"/>
</dbReference>
<dbReference type="Gene3D" id="3.40.50.720">
    <property type="entry name" value="NAD(P)-binding Rossmann-like Domain"/>
    <property type="match status" value="1"/>
</dbReference>
<dbReference type="OrthoDB" id="517007at2"/>
<name>A0A558GWM7_PAENT</name>
<proteinExistence type="inferred from homology"/>
<comment type="caution">
    <text evidence="3">The sequence shown here is derived from an EMBL/GenBank/DDBJ whole genome shotgun (WGS) entry which is preliminary data.</text>
</comment>
<dbReference type="PRINTS" id="PR00080">
    <property type="entry name" value="SDRFAMILY"/>
</dbReference>